<sequence length="1254" mass="140118">MVKSKVRFDGLDVAAIVAHWNRVALGRRVINIYNGPNGDTYIFKLDKRSNDADATTTSSSNNLLLLMESGVRLHTSHQPHENPGMPSPFCAKLRKHLRGLRLEQVTQLGNMDRVVHLVFGSGDAQRHSLMLEFYARGNIILTNSSYTILSLLRSHEYTNNNQKEGEGEGGDDDQTKKKNNAVQVKVGHAYPVTYATTLTAENAGDSDEGNTHPDENAILLTAKDPLVWFQKHKQSTPTTTPEQPTSNKKKKKNDNSSSSQNAWKTLLLTPTSGVAHYGPSLLEHCLRCADLWGVDKKLPSDMTTTEEWTKLQMVLQQQGGRILDDIQTKESKGYLLYQEKKKNGESKQDEKEKSDNNNTPPSPFDDKILLEFQPHLLLQHQDMPRLEYDTFDRAVDVFFSHIESQKRMLRVEQQQAQAEQRLQKIRLDQEQRVASLMEQQELLQEQARLVELHADMVEKALQVVNSALDSGMDWEQLEDLVELEKTQNHNPVALLIHKLDLEHDQMVLRLTTEDVLYEESDNDDEKLLKPLPFRDVTVSLNETAHGNATALFAKYRASKEKSQKTIEATAKALEAAEENAKKQLMEAQNKRSNVSIQAKRKPLWFEKFNWFVTSDNYLVLGGRDAQQNELLVKRYLRPGDAYLHADVHGAASCILRAKRRRDPKTEKTSPIPLSNQALREAGNFTICRSSAWSSRMVTSAWWVESHQVSKTAPTGEYLTVGSFMIRGKKNFLPPSQLEMGLGVLFRLGDDDSILRHKNERRDFALMQLDEDDGSALEDDISPVVIKRVEKKVELPPKPSVSKAADLSGSLAENNGAHVTAKSHLDSVADEQLETIEGNLKEDSIEKRQNNIILSPDRTEDADQNVVSKTDASISKKKGLSVKERKLIKKYGSLEAATAAEEERKRQDEAKDDASETSSVASQQTSQPGGIQTNHKRGKKTKMKRVAKKYADQDEDDRDLALLLLQGGEKEKHKDKRKVPLINEREKEAAAETLAILTKDSAAIAAQLPEKVRDTLAKCVAVSDSNDGEVVKWDKFDGDVLEQVQVFELEEQMQAAADRLLALKGTSRIDNFSASLAGIIRTIKKYGHEGLNNGANGGSGGDGRRKNKSEKEAEEESWKKTLADEGILDGGDEDDEGVDDTAELSKLTGKPQNEDLLLFAVPVCAPYQTLSQYAYRVKLTPGNMKRGKASKQCVDMFLKDGVIAPGTDRYRELIKKVVDNEWVQSICGDVKISAAGAAKAIQKSKAKAKGGKKKK</sequence>
<feature type="compositionally biased region" description="Basic and acidic residues" evidence="6">
    <location>
        <begin position="900"/>
        <end position="913"/>
    </location>
</feature>
<dbReference type="InterPro" id="IPR008532">
    <property type="entry name" value="NFACT_RNA-bd"/>
</dbReference>
<dbReference type="OrthoDB" id="207084at2759"/>
<feature type="coiled-coil region" evidence="5">
    <location>
        <begin position="559"/>
        <end position="597"/>
    </location>
</feature>
<dbReference type="GO" id="GO:0000049">
    <property type="term" value="F:tRNA binding"/>
    <property type="evidence" value="ECO:0007669"/>
    <property type="project" value="TreeGrafter"/>
</dbReference>
<dbReference type="GO" id="GO:0005737">
    <property type="term" value="C:cytoplasm"/>
    <property type="evidence" value="ECO:0007669"/>
    <property type="project" value="UniProtKB-SubCell"/>
</dbReference>
<feature type="region of interest" description="Disordered" evidence="6">
    <location>
        <begin position="896"/>
        <end position="943"/>
    </location>
</feature>
<dbReference type="EMBL" id="JAGRRH010000018">
    <property type="protein sequence ID" value="KAG7350692.1"/>
    <property type="molecule type" value="Genomic_DNA"/>
</dbReference>
<dbReference type="Pfam" id="PF05670">
    <property type="entry name" value="NFACT-R_1"/>
    <property type="match status" value="1"/>
</dbReference>
<dbReference type="AlphaFoldDB" id="A0A9K3KWC0"/>
<evidence type="ECO:0000256" key="2">
    <source>
        <dbReference type="ARBA" id="ARBA00008318"/>
    </source>
</evidence>
<accession>A0A9K3KWC0</accession>
<proteinExistence type="inferred from homology"/>
<feature type="compositionally biased region" description="Basic residues" evidence="6">
    <location>
        <begin position="933"/>
        <end position="943"/>
    </location>
</feature>
<feature type="coiled-coil region" evidence="5">
    <location>
        <begin position="408"/>
        <end position="446"/>
    </location>
</feature>
<dbReference type="GO" id="GO:0072344">
    <property type="term" value="P:rescue of stalled ribosome"/>
    <property type="evidence" value="ECO:0007669"/>
    <property type="project" value="TreeGrafter"/>
</dbReference>
<reference evidence="9" key="1">
    <citation type="journal article" date="2021" name="Sci. Rep.">
        <title>Diploid genomic architecture of Nitzschia inconspicua, an elite biomass production diatom.</title>
        <authorList>
            <person name="Oliver A."/>
            <person name="Podell S."/>
            <person name="Pinowska A."/>
            <person name="Traller J.C."/>
            <person name="Smith S.R."/>
            <person name="McClure R."/>
            <person name="Beliaev A."/>
            <person name="Bohutskyi P."/>
            <person name="Hill E.A."/>
            <person name="Rabines A."/>
            <person name="Zheng H."/>
            <person name="Allen L.Z."/>
            <person name="Kuo A."/>
            <person name="Grigoriev I.V."/>
            <person name="Allen A.E."/>
            <person name="Hazlebeck D."/>
            <person name="Allen E.E."/>
        </authorList>
    </citation>
    <scope>NUCLEOTIDE SEQUENCE</scope>
    <source>
        <strain evidence="9">Hildebrandi</strain>
    </source>
</reference>
<comment type="subcellular location">
    <subcellularLocation>
        <location evidence="1">Cytoplasm</location>
    </subcellularLocation>
</comment>
<dbReference type="Proteomes" id="UP000693970">
    <property type="component" value="Unassembled WGS sequence"/>
</dbReference>
<dbReference type="GO" id="GO:1990112">
    <property type="term" value="C:RQC complex"/>
    <property type="evidence" value="ECO:0007669"/>
    <property type="project" value="TreeGrafter"/>
</dbReference>
<name>A0A9K3KWC0_9STRA</name>
<evidence type="ECO:0000256" key="3">
    <source>
        <dbReference type="ARBA" id="ARBA00022490"/>
    </source>
</evidence>
<keyword evidence="10" id="KW-1185">Reference proteome</keyword>
<dbReference type="GO" id="GO:0043023">
    <property type="term" value="F:ribosomal large subunit binding"/>
    <property type="evidence" value="ECO:0007669"/>
    <property type="project" value="TreeGrafter"/>
</dbReference>
<evidence type="ECO:0000256" key="4">
    <source>
        <dbReference type="ARBA" id="ARBA00023054"/>
    </source>
</evidence>
<feature type="domain" description="NFACT RNA-binding" evidence="7">
    <location>
        <begin position="607"/>
        <end position="727"/>
    </location>
</feature>
<gene>
    <name evidence="9" type="ORF">IV203_010052</name>
</gene>
<feature type="compositionally biased region" description="Polar residues" evidence="6">
    <location>
        <begin position="915"/>
        <end position="932"/>
    </location>
</feature>
<feature type="region of interest" description="Disordered" evidence="6">
    <location>
        <begin position="846"/>
        <end position="874"/>
    </location>
</feature>
<feature type="region of interest" description="Disordered" evidence="6">
    <location>
        <begin position="1090"/>
        <end position="1140"/>
    </location>
</feature>
<evidence type="ECO:0000256" key="6">
    <source>
        <dbReference type="SAM" id="MobiDB-lite"/>
    </source>
</evidence>
<comment type="caution">
    <text evidence="9">The sequence shown here is derived from an EMBL/GenBank/DDBJ whole genome shotgun (WGS) entry which is preliminary data.</text>
</comment>
<dbReference type="GO" id="GO:1990116">
    <property type="term" value="P:ribosome-associated ubiquitin-dependent protein catabolic process"/>
    <property type="evidence" value="ECO:0007669"/>
    <property type="project" value="TreeGrafter"/>
</dbReference>
<feature type="domain" description="NFACT protein C-terminal" evidence="8">
    <location>
        <begin position="1138"/>
        <end position="1232"/>
    </location>
</feature>
<evidence type="ECO:0000313" key="9">
    <source>
        <dbReference type="EMBL" id="KAG7350692.1"/>
    </source>
</evidence>
<evidence type="ECO:0000256" key="1">
    <source>
        <dbReference type="ARBA" id="ARBA00004496"/>
    </source>
</evidence>
<feature type="region of interest" description="Disordered" evidence="6">
    <location>
        <begin position="337"/>
        <end position="366"/>
    </location>
</feature>
<keyword evidence="3" id="KW-0963">Cytoplasm</keyword>
<comment type="similarity">
    <text evidence="2">Belongs to the NEMF family.</text>
</comment>
<dbReference type="InterPro" id="IPR051608">
    <property type="entry name" value="RQC_Subunit_NEMF"/>
</dbReference>
<feature type="region of interest" description="Disordered" evidence="6">
    <location>
        <begin position="232"/>
        <end position="259"/>
    </location>
</feature>
<dbReference type="PANTHER" id="PTHR15239">
    <property type="entry name" value="NUCLEAR EXPORT MEDIATOR FACTOR NEMF"/>
    <property type="match status" value="1"/>
</dbReference>
<dbReference type="Pfam" id="PF05833">
    <property type="entry name" value="NFACT_N"/>
    <property type="match status" value="1"/>
</dbReference>
<feature type="compositionally biased region" description="Acidic residues" evidence="6">
    <location>
        <begin position="1125"/>
        <end position="1140"/>
    </location>
</feature>
<reference evidence="9" key="2">
    <citation type="submission" date="2021-04" db="EMBL/GenBank/DDBJ databases">
        <authorList>
            <person name="Podell S."/>
        </authorList>
    </citation>
    <scope>NUCLEOTIDE SEQUENCE</scope>
    <source>
        <strain evidence="9">Hildebrandi</strain>
    </source>
</reference>
<dbReference type="Pfam" id="PF11923">
    <property type="entry name" value="NFACT-C"/>
    <property type="match status" value="1"/>
</dbReference>
<evidence type="ECO:0000259" key="8">
    <source>
        <dbReference type="Pfam" id="PF11923"/>
    </source>
</evidence>
<organism evidence="9 10">
    <name type="scientific">Nitzschia inconspicua</name>
    <dbReference type="NCBI Taxonomy" id="303405"/>
    <lineage>
        <taxon>Eukaryota</taxon>
        <taxon>Sar</taxon>
        <taxon>Stramenopiles</taxon>
        <taxon>Ochrophyta</taxon>
        <taxon>Bacillariophyta</taxon>
        <taxon>Bacillariophyceae</taxon>
        <taxon>Bacillariophycidae</taxon>
        <taxon>Bacillariales</taxon>
        <taxon>Bacillariaceae</taxon>
        <taxon>Nitzschia</taxon>
    </lineage>
</organism>
<protein>
    <submittedName>
        <fullName evidence="9">Fibronectin-binding protein</fullName>
    </submittedName>
</protein>
<dbReference type="PANTHER" id="PTHR15239:SF6">
    <property type="entry name" value="RIBOSOME QUALITY CONTROL COMPLEX SUBUNIT NEMF"/>
    <property type="match status" value="1"/>
</dbReference>
<feature type="compositionally biased region" description="Low complexity" evidence="6">
    <location>
        <begin position="235"/>
        <end position="246"/>
    </location>
</feature>
<keyword evidence="4 5" id="KW-0175">Coiled coil</keyword>
<evidence type="ECO:0000259" key="7">
    <source>
        <dbReference type="Pfam" id="PF05670"/>
    </source>
</evidence>
<dbReference type="InterPro" id="IPR021846">
    <property type="entry name" value="NFACT-C"/>
</dbReference>
<feature type="compositionally biased region" description="Basic and acidic residues" evidence="6">
    <location>
        <begin position="337"/>
        <end position="355"/>
    </location>
</feature>
<evidence type="ECO:0000256" key="5">
    <source>
        <dbReference type="SAM" id="Coils"/>
    </source>
</evidence>
<evidence type="ECO:0000313" key="10">
    <source>
        <dbReference type="Proteomes" id="UP000693970"/>
    </source>
</evidence>